<reference evidence="3 4" key="1">
    <citation type="journal article" date="2018" name="Sci. Rep.">
        <title>Raphidocelis subcapitata (=Pseudokirchneriella subcapitata) provides an insight into genome evolution and environmental adaptations in the Sphaeropleales.</title>
        <authorList>
            <person name="Suzuki S."/>
            <person name="Yamaguchi H."/>
            <person name="Nakajima N."/>
            <person name="Kawachi M."/>
        </authorList>
    </citation>
    <scope>NUCLEOTIDE SEQUENCE [LARGE SCALE GENOMIC DNA]</scope>
    <source>
        <strain evidence="3 4">NIES-35</strain>
    </source>
</reference>
<dbReference type="PANTHER" id="PTHR42912:SF80">
    <property type="entry name" value="METHYLTRANSFERASE DOMAIN-CONTAINING PROTEIN"/>
    <property type="match status" value="1"/>
</dbReference>
<evidence type="ECO:0000313" key="3">
    <source>
        <dbReference type="EMBL" id="GBF89538.1"/>
    </source>
</evidence>
<evidence type="ECO:0000313" key="4">
    <source>
        <dbReference type="Proteomes" id="UP000247498"/>
    </source>
</evidence>
<dbReference type="InterPro" id="IPR050508">
    <property type="entry name" value="Methyltransf_Superfamily"/>
</dbReference>
<dbReference type="Pfam" id="PF13649">
    <property type="entry name" value="Methyltransf_25"/>
    <property type="match status" value="1"/>
</dbReference>
<keyword evidence="4" id="KW-1185">Reference proteome</keyword>
<organism evidence="3 4">
    <name type="scientific">Raphidocelis subcapitata</name>
    <dbReference type="NCBI Taxonomy" id="307507"/>
    <lineage>
        <taxon>Eukaryota</taxon>
        <taxon>Viridiplantae</taxon>
        <taxon>Chlorophyta</taxon>
        <taxon>core chlorophytes</taxon>
        <taxon>Chlorophyceae</taxon>
        <taxon>CS clade</taxon>
        <taxon>Sphaeropleales</taxon>
        <taxon>Selenastraceae</taxon>
        <taxon>Raphidocelis</taxon>
    </lineage>
</organism>
<feature type="compositionally biased region" description="Low complexity" evidence="1">
    <location>
        <begin position="29"/>
        <end position="44"/>
    </location>
</feature>
<dbReference type="Proteomes" id="UP000247498">
    <property type="component" value="Unassembled WGS sequence"/>
</dbReference>
<dbReference type="STRING" id="307507.A0A2V0NPI8"/>
<protein>
    <submittedName>
        <fullName evidence="3">Methyltransferase</fullName>
    </submittedName>
</protein>
<sequence>MHSSGLRAPSRAGCVQRQQRLQPVKVRPARPAAPRASSSSTAAAVDKQQPDWTGDKLMSQLVNFLINTPPIWEVMKYFAKRAMKGTAAKKGVDWDAYTRGLLAAEPELEALRARFSTPGFPYPDYYLKPFHTYPTGNLEWLAAAEVRPASTVIACRTFKEMEDAAAAEARLRRGITATMKADLQRRGLPPPSNILDAGCSTGISTRWLADAFPDAALTGLDASPYMLAVAELEQRRDPLPTGRPIAFEHGLAEATRYADASWDMVAYQFIAHECPQSALRAFASEAARILRPGGVVVFVDNNPRSETIQNLPPALFALMKSTEPWSDEYYSFDLEAALREAGFEDVYTAEADHRHRAVFGGKPK</sequence>
<dbReference type="InterPro" id="IPR041698">
    <property type="entry name" value="Methyltransf_25"/>
</dbReference>
<dbReference type="OrthoDB" id="2013972at2759"/>
<evidence type="ECO:0000259" key="2">
    <source>
        <dbReference type="Pfam" id="PF13649"/>
    </source>
</evidence>
<proteinExistence type="predicted"/>
<dbReference type="SUPFAM" id="SSF53335">
    <property type="entry name" value="S-adenosyl-L-methionine-dependent methyltransferases"/>
    <property type="match status" value="1"/>
</dbReference>
<name>A0A2V0NPI8_9CHLO</name>
<dbReference type="Gene3D" id="3.40.50.150">
    <property type="entry name" value="Vaccinia Virus protein VP39"/>
    <property type="match status" value="1"/>
</dbReference>
<dbReference type="AlphaFoldDB" id="A0A2V0NPI8"/>
<accession>A0A2V0NPI8</accession>
<dbReference type="GO" id="GO:0008757">
    <property type="term" value="F:S-adenosylmethionine-dependent methyltransferase activity"/>
    <property type="evidence" value="ECO:0007669"/>
    <property type="project" value="InterPro"/>
</dbReference>
<dbReference type="InParanoid" id="A0A2V0NPI8"/>
<feature type="region of interest" description="Disordered" evidence="1">
    <location>
        <begin position="1"/>
        <end position="50"/>
    </location>
</feature>
<gene>
    <name evidence="3" type="ORF">Rsub_02256</name>
</gene>
<feature type="domain" description="Methyltransferase" evidence="2">
    <location>
        <begin position="194"/>
        <end position="294"/>
    </location>
</feature>
<dbReference type="EMBL" id="BDRX01000011">
    <property type="protein sequence ID" value="GBF89538.1"/>
    <property type="molecule type" value="Genomic_DNA"/>
</dbReference>
<dbReference type="InterPro" id="IPR029063">
    <property type="entry name" value="SAM-dependent_MTases_sf"/>
</dbReference>
<dbReference type="GO" id="GO:0032259">
    <property type="term" value="P:methylation"/>
    <property type="evidence" value="ECO:0007669"/>
    <property type="project" value="UniProtKB-KW"/>
</dbReference>
<dbReference type="CDD" id="cd02440">
    <property type="entry name" value="AdoMet_MTases"/>
    <property type="match status" value="1"/>
</dbReference>
<keyword evidence="3" id="KW-0808">Transferase</keyword>
<dbReference type="PANTHER" id="PTHR42912">
    <property type="entry name" value="METHYLTRANSFERASE"/>
    <property type="match status" value="1"/>
</dbReference>
<comment type="caution">
    <text evidence="3">The sequence shown here is derived from an EMBL/GenBank/DDBJ whole genome shotgun (WGS) entry which is preliminary data.</text>
</comment>
<keyword evidence="3" id="KW-0489">Methyltransferase</keyword>
<evidence type="ECO:0000256" key="1">
    <source>
        <dbReference type="SAM" id="MobiDB-lite"/>
    </source>
</evidence>